<keyword evidence="3" id="KW-1185">Reference proteome</keyword>
<dbReference type="InterPro" id="IPR025391">
    <property type="entry name" value="DUF4123"/>
</dbReference>
<name>A0A7X4RWE1_9VIBR</name>
<dbReference type="RefSeq" id="WP_161157770.1">
    <property type="nucleotide sequence ID" value="NZ_WEKT01000050.1"/>
</dbReference>
<dbReference type="AlphaFoldDB" id="A0A7X4RWE1"/>
<dbReference type="Proteomes" id="UP000462621">
    <property type="component" value="Unassembled WGS sequence"/>
</dbReference>
<organism evidence="2 3">
    <name type="scientific">Vibrio eleionomae</name>
    <dbReference type="NCBI Taxonomy" id="2653505"/>
    <lineage>
        <taxon>Bacteria</taxon>
        <taxon>Pseudomonadati</taxon>
        <taxon>Pseudomonadota</taxon>
        <taxon>Gammaproteobacteria</taxon>
        <taxon>Vibrionales</taxon>
        <taxon>Vibrionaceae</taxon>
        <taxon>Vibrio</taxon>
    </lineage>
</organism>
<dbReference type="Pfam" id="PF13503">
    <property type="entry name" value="DUF4123"/>
    <property type="match status" value="1"/>
</dbReference>
<evidence type="ECO:0000259" key="1">
    <source>
        <dbReference type="Pfam" id="PF13503"/>
    </source>
</evidence>
<gene>
    <name evidence="2" type="ORF">F9817_19125</name>
</gene>
<evidence type="ECO:0000313" key="2">
    <source>
        <dbReference type="EMBL" id="MZI95290.1"/>
    </source>
</evidence>
<protein>
    <submittedName>
        <fullName evidence="2">DUF4123 domain-containing protein</fullName>
    </submittedName>
</protein>
<dbReference type="EMBL" id="WEKT01000050">
    <property type="protein sequence ID" value="MZI95290.1"/>
    <property type="molecule type" value="Genomic_DNA"/>
</dbReference>
<proteinExistence type="predicted"/>
<feature type="domain" description="DUF4123" evidence="1">
    <location>
        <begin position="20"/>
        <end position="130"/>
    </location>
</feature>
<reference evidence="2 3" key="1">
    <citation type="submission" date="2019-10" db="EMBL/GenBank/DDBJ databases">
        <title>Vibrio sp. nov. isolated from a shrimp pond.</title>
        <authorList>
            <person name="Gomez-Gil B."/>
            <person name="Enciso-Ibarra J."/>
            <person name="Enciso-Ibarra K."/>
            <person name="Bolan-Mejia C."/>
        </authorList>
    </citation>
    <scope>NUCLEOTIDE SEQUENCE [LARGE SCALE GENOMIC DNA]</scope>
    <source>
        <strain evidence="2 3">CAIM 722</strain>
    </source>
</reference>
<comment type="caution">
    <text evidence="2">The sequence shown here is derived from an EMBL/GenBank/DDBJ whole genome shotgun (WGS) entry which is preliminary data.</text>
</comment>
<sequence length="287" mass="33382">MKLNFAEMTPSFDGLENQPLYLFVDGGQISKLPEQLYEIPDGLDIEPIYIYEPYDKLRDVSPYIVTATASVRNWFFQLNDVTAGFFFSSDSSLDDIREYYRRFIKAQSPYGSDVFLKMAHSEVAWILLGHKDSPFWGPIKSAWIPTRMGWQHLTAPEEPHGLEEGKVLLLNDQLWEELGTIPWRNTQENIAHHIDKFFPEERFNHSDYYQWINDKALEGYNKGFSTERDLIQYFNVLACVGSDEQHIKKAYPQIDMLMNKPSELTPSQRIEKAAQMAWGEYTTNNKG</sequence>
<accession>A0A7X4RWE1</accession>
<evidence type="ECO:0000313" key="3">
    <source>
        <dbReference type="Proteomes" id="UP000462621"/>
    </source>
</evidence>